<evidence type="ECO:0000313" key="3">
    <source>
        <dbReference type="Proteomes" id="UP000076154"/>
    </source>
</evidence>
<reference evidence="2" key="1">
    <citation type="submission" date="2018-04" db="EMBL/GenBank/DDBJ databases">
        <title>Whole genome sequencing of Hypsizygus marmoreus.</title>
        <authorList>
            <person name="Choi I.-G."/>
            <person name="Min B."/>
            <person name="Kim J.-G."/>
            <person name="Kim S."/>
            <person name="Oh Y.-L."/>
            <person name="Kong W.-S."/>
            <person name="Park H."/>
            <person name="Jeong J."/>
            <person name="Song E.-S."/>
        </authorList>
    </citation>
    <scope>NUCLEOTIDE SEQUENCE [LARGE SCALE GENOMIC DNA]</scope>
    <source>
        <strain evidence="2">51987-8</strain>
    </source>
</reference>
<dbReference type="OrthoDB" id="2888338at2759"/>
<comment type="caution">
    <text evidence="2">The sequence shown here is derived from an EMBL/GenBank/DDBJ whole genome shotgun (WGS) entry which is preliminary data.</text>
</comment>
<dbReference type="InParanoid" id="A0A369JEP7"/>
<evidence type="ECO:0000256" key="1">
    <source>
        <dbReference type="SAM" id="SignalP"/>
    </source>
</evidence>
<accession>A0A369JEP7</accession>
<proteinExistence type="predicted"/>
<dbReference type="STRING" id="39966.A0A369JEP7"/>
<name>A0A369JEP7_HYPMA</name>
<evidence type="ECO:0000313" key="2">
    <source>
        <dbReference type="EMBL" id="RDB20639.1"/>
    </source>
</evidence>
<keyword evidence="1" id="KW-0732">Signal</keyword>
<sequence>MKLFTTILVSLGTLVLNVKGATVSPSTWVSIEDTSSAFNGNATSLNERAGTEIVTCYNAGTKASRSWPVRFEHRRLLQVSPFVTCQLNHLIRAHRSSVMGQTLTNGQKVERRYNWGSFTILVSGEAINGCSFKIDGNCNRLLRKPLDECNTKGVNGKQGGFVRDLCGQWSGHPTFVTPSSYQPLHPRHFCSQEFAIPHQQGTTLSLLSKIVPFEFLLFEQWDNIAQHFNEKPHSESSNTTPRRVFVFVFAADSGFITAYSAGSTPQSGCGTSSSASVWYYHGHRKTLPRSPHLTQIPLLLSQP</sequence>
<feature type="signal peptide" evidence="1">
    <location>
        <begin position="1"/>
        <end position="20"/>
    </location>
</feature>
<dbReference type="EMBL" id="LUEZ02000058">
    <property type="protein sequence ID" value="RDB20639.1"/>
    <property type="molecule type" value="Genomic_DNA"/>
</dbReference>
<keyword evidence="3" id="KW-1185">Reference proteome</keyword>
<feature type="chain" id="PRO_5016628802" evidence="1">
    <location>
        <begin position="21"/>
        <end position="303"/>
    </location>
</feature>
<organism evidence="2 3">
    <name type="scientific">Hypsizygus marmoreus</name>
    <name type="common">White beech mushroom</name>
    <name type="synonym">Agaricus marmoreus</name>
    <dbReference type="NCBI Taxonomy" id="39966"/>
    <lineage>
        <taxon>Eukaryota</taxon>
        <taxon>Fungi</taxon>
        <taxon>Dikarya</taxon>
        <taxon>Basidiomycota</taxon>
        <taxon>Agaricomycotina</taxon>
        <taxon>Agaricomycetes</taxon>
        <taxon>Agaricomycetidae</taxon>
        <taxon>Agaricales</taxon>
        <taxon>Tricholomatineae</taxon>
        <taxon>Lyophyllaceae</taxon>
        <taxon>Hypsizygus</taxon>
    </lineage>
</organism>
<gene>
    <name evidence="2" type="ORF">Hypma_012105</name>
</gene>
<dbReference type="Proteomes" id="UP000076154">
    <property type="component" value="Unassembled WGS sequence"/>
</dbReference>
<dbReference type="AlphaFoldDB" id="A0A369JEP7"/>
<protein>
    <submittedName>
        <fullName evidence="2">Uncharacterized protein</fullName>
    </submittedName>
</protein>